<dbReference type="Proteomes" id="UP000320333">
    <property type="component" value="Unassembled WGS sequence"/>
</dbReference>
<dbReference type="STRING" id="246404.A0A507FI36"/>
<dbReference type="GO" id="GO:0030246">
    <property type="term" value="F:carbohydrate binding"/>
    <property type="evidence" value="ECO:0007669"/>
    <property type="project" value="InterPro"/>
</dbReference>
<dbReference type="GO" id="GO:0006006">
    <property type="term" value="P:glucose metabolic process"/>
    <property type="evidence" value="ECO:0007669"/>
    <property type="project" value="TreeGrafter"/>
</dbReference>
<dbReference type="GO" id="GO:0033499">
    <property type="term" value="P:galactose catabolic process via UDP-galactose, Leloir pathway"/>
    <property type="evidence" value="ECO:0007669"/>
    <property type="project" value="TreeGrafter"/>
</dbReference>
<dbReference type="InterPro" id="IPR014718">
    <property type="entry name" value="GH-type_carb-bd"/>
</dbReference>
<dbReference type="Gene3D" id="2.70.98.10">
    <property type="match status" value="1"/>
</dbReference>
<evidence type="ECO:0000313" key="4">
    <source>
        <dbReference type="EMBL" id="TPX75038.1"/>
    </source>
</evidence>
<dbReference type="InterPro" id="IPR011013">
    <property type="entry name" value="Gal_mutarotase_sf_dom"/>
</dbReference>
<proteinExistence type="inferred from homology"/>
<dbReference type="InterPro" id="IPR047215">
    <property type="entry name" value="Galactose_mutarotase-like"/>
</dbReference>
<dbReference type="AlphaFoldDB" id="A0A507FI36"/>
<evidence type="ECO:0000256" key="3">
    <source>
        <dbReference type="ARBA" id="ARBA00023277"/>
    </source>
</evidence>
<accession>A0A507FI36</accession>
<evidence type="ECO:0000256" key="1">
    <source>
        <dbReference type="ARBA" id="ARBA00006206"/>
    </source>
</evidence>
<dbReference type="PANTHER" id="PTHR10091:SF0">
    <property type="entry name" value="GALACTOSE MUTAROTASE"/>
    <property type="match status" value="1"/>
</dbReference>
<dbReference type="OrthoDB" id="274691at2759"/>
<comment type="similarity">
    <text evidence="1">Belongs to the aldose epimerase family.</text>
</comment>
<evidence type="ECO:0000313" key="5">
    <source>
        <dbReference type="Proteomes" id="UP000320333"/>
    </source>
</evidence>
<dbReference type="EMBL" id="QEAP01000098">
    <property type="protein sequence ID" value="TPX75038.1"/>
    <property type="molecule type" value="Genomic_DNA"/>
</dbReference>
<dbReference type="Pfam" id="PF01263">
    <property type="entry name" value="Aldose_epim"/>
    <property type="match status" value="1"/>
</dbReference>
<reference evidence="4 5" key="1">
    <citation type="journal article" date="2019" name="Sci. Rep.">
        <title>Comparative genomics of chytrid fungi reveal insights into the obligate biotrophic and pathogenic lifestyle of Synchytrium endobioticum.</title>
        <authorList>
            <person name="van de Vossenberg B.T.L.H."/>
            <person name="Warris S."/>
            <person name="Nguyen H.D.T."/>
            <person name="van Gent-Pelzer M.P.E."/>
            <person name="Joly D.L."/>
            <person name="van de Geest H.C."/>
            <person name="Bonants P.J.M."/>
            <person name="Smith D.S."/>
            <person name="Levesque C.A."/>
            <person name="van der Lee T.A.J."/>
        </authorList>
    </citation>
    <scope>NUCLEOTIDE SEQUENCE [LARGE SCALE GENOMIC DNA]</scope>
    <source>
        <strain evidence="4 5">CBS 675.73</strain>
    </source>
</reference>
<keyword evidence="5" id="KW-1185">Reference proteome</keyword>
<organism evidence="4 5">
    <name type="scientific">Chytriomyces confervae</name>
    <dbReference type="NCBI Taxonomy" id="246404"/>
    <lineage>
        <taxon>Eukaryota</taxon>
        <taxon>Fungi</taxon>
        <taxon>Fungi incertae sedis</taxon>
        <taxon>Chytridiomycota</taxon>
        <taxon>Chytridiomycota incertae sedis</taxon>
        <taxon>Chytridiomycetes</taxon>
        <taxon>Chytridiales</taxon>
        <taxon>Chytriomycetaceae</taxon>
        <taxon>Chytriomyces</taxon>
    </lineage>
</organism>
<evidence type="ECO:0008006" key="6">
    <source>
        <dbReference type="Google" id="ProtNLM"/>
    </source>
</evidence>
<dbReference type="SUPFAM" id="SSF74650">
    <property type="entry name" value="Galactose mutarotase-like"/>
    <property type="match status" value="1"/>
</dbReference>
<name>A0A507FI36_9FUNG</name>
<dbReference type="GO" id="GO:0004034">
    <property type="term" value="F:aldose 1-epimerase activity"/>
    <property type="evidence" value="ECO:0007669"/>
    <property type="project" value="TreeGrafter"/>
</dbReference>
<dbReference type="PANTHER" id="PTHR10091">
    <property type="entry name" value="ALDOSE-1-EPIMERASE"/>
    <property type="match status" value="1"/>
</dbReference>
<protein>
    <recommendedName>
        <fullName evidence="6">Aldose 1-epimerase</fullName>
    </recommendedName>
</protein>
<dbReference type="InterPro" id="IPR008183">
    <property type="entry name" value="Aldose_1/G6P_1-epimerase"/>
</dbReference>
<keyword evidence="2" id="KW-0413">Isomerase</keyword>
<keyword evidence="3" id="KW-0119">Carbohydrate metabolism</keyword>
<sequence length="347" mass="37539">MADISIATPSITVALRPLGASIASILVRDKDGVERDVVLGFPTEAAQRDSPTHPYVGTVGRVANRIANARFSLNETTYELIANNGPNCLHGGVNGFDSKVWTVESKTASQVVFSLESEDGEEGFPVAVKSTVTYTVEDSSVKINYSVTPIQEEGDSRLTVVNLTTHSYFNLSGFEKGSMLEHVASFPSALGHLETTDTQIPTGKLIETGAAPEMDFTTAPKTFGQDLQLVQEFRGYDHFYVVKPFSKQAEKDVRLAAVVHSVETGIVMEMLTDAVGFQLYTGNWLDGAIPLKTDGSRSYEAYSGFCLEASAPPDAINSTDASVRDTVTVGKGKDWNQVTVYRFGVKE</sequence>
<dbReference type="CDD" id="cd09019">
    <property type="entry name" value="galactose_mutarotase_like"/>
    <property type="match status" value="1"/>
</dbReference>
<evidence type="ECO:0000256" key="2">
    <source>
        <dbReference type="ARBA" id="ARBA00023235"/>
    </source>
</evidence>
<comment type="caution">
    <text evidence="4">The sequence shown here is derived from an EMBL/GenBank/DDBJ whole genome shotgun (WGS) entry which is preliminary data.</text>
</comment>
<gene>
    <name evidence="4" type="ORF">CcCBS67573_g03696</name>
</gene>